<keyword evidence="2" id="KW-0812">Transmembrane</keyword>
<dbReference type="RefSeq" id="XP_015695141.1">
    <property type="nucleotide sequence ID" value="XM_015839655.2"/>
</dbReference>
<evidence type="ECO:0000256" key="1">
    <source>
        <dbReference type="SAM" id="MobiDB-lite"/>
    </source>
</evidence>
<dbReference type="AlphaFoldDB" id="J3MKF3"/>
<dbReference type="RefSeq" id="XP_015695143.1">
    <property type="nucleotide sequence ID" value="XM_015839657.2"/>
</dbReference>
<reference evidence="3" key="2">
    <citation type="submission" date="2013-04" db="UniProtKB">
        <authorList>
            <consortium name="EnsemblPlants"/>
        </authorList>
    </citation>
    <scope>IDENTIFICATION</scope>
</reference>
<organism evidence="3">
    <name type="scientific">Oryza brachyantha</name>
    <name type="common">malo sina</name>
    <dbReference type="NCBI Taxonomy" id="4533"/>
    <lineage>
        <taxon>Eukaryota</taxon>
        <taxon>Viridiplantae</taxon>
        <taxon>Streptophyta</taxon>
        <taxon>Embryophyta</taxon>
        <taxon>Tracheophyta</taxon>
        <taxon>Spermatophyta</taxon>
        <taxon>Magnoliopsida</taxon>
        <taxon>Liliopsida</taxon>
        <taxon>Poales</taxon>
        <taxon>Poaceae</taxon>
        <taxon>BOP clade</taxon>
        <taxon>Oryzoideae</taxon>
        <taxon>Oryzeae</taxon>
        <taxon>Oryzinae</taxon>
        <taxon>Oryza</taxon>
    </lineage>
</organism>
<reference evidence="3" key="1">
    <citation type="journal article" date="2013" name="Nat. Commun.">
        <title>Whole-genome sequencing of Oryza brachyantha reveals mechanisms underlying Oryza genome evolution.</title>
        <authorList>
            <person name="Chen J."/>
            <person name="Huang Q."/>
            <person name="Gao D."/>
            <person name="Wang J."/>
            <person name="Lang Y."/>
            <person name="Liu T."/>
            <person name="Li B."/>
            <person name="Bai Z."/>
            <person name="Luis Goicoechea J."/>
            <person name="Liang C."/>
            <person name="Chen C."/>
            <person name="Zhang W."/>
            <person name="Sun S."/>
            <person name="Liao Y."/>
            <person name="Zhang X."/>
            <person name="Yang L."/>
            <person name="Song C."/>
            <person name="Wang M."/>
            <person name="Shi J."/>
            <person name="Liu G."/>
            <person name="Liu J."/>
            <person name="Zhou H."/>
            <person name="Zhou W."/>
            <person name="Yu Q."/>
            <person name="An N."/>
            <person name="Chen Y."/>
            <person name="Cai Q."/>
            <person name="Wang B."/>
            <person name="Liu B."/>
            <person name="Min J."/>
            <person name="Huang Y."/>
            <person name="Wu H."/>
            <person name="Li Z."/>
            <person name="Zhang Y."/>
            <person name="Yin Y."/>
            <person name="Song W."/>
            <person name="Jiang J."/>
            <person name="Jackson S.A."/>
            <person name="Wing R.A."/>
            <person name="Wang J."/>
            <person name="Chen M."/>
        </authorList>
    </citation>
    <scope>NUCLEOTIDE SEQUENCE [LARGE SCALE GENOMIC DNA]</scope>
    <source>
        <strain evidence="3">cv. IRGC 101232</strain>
    </source>
</reference>
<gene>
    <name evidence="3" type="primary">LOC107304664</name>
</gene>
<feature type="transmembrane region" description="Helical" evidence="2">
    <location>
        <begin position="170"/>
        <end position="189"/>
    </location>
</feature>
<keyword evidence="2" id="KW-0472">Membrane</keyword>
<keyword evidence="4" id="KW-1185">Reference proteome</keyword>
<feature type="transmembrane region" description="Helical" evidence="2">
    <location>
        <begin position="227"/>
        <end position="250"/>
    </location>
</feature>
<feature type="transmembrane region" description="Helical" evidence="2">
    <location>
        <begin position="196"/>
        <end position="221"/>
    </location>
</feature>
<keyword evidence="2" id="KW-1133">Transmembrane helix</keyword>
<dbReference type="HOGENOM" id="CLU_904235_0_0_1"/>
<dbReference type="Gramene" id="OB07G18850.1">
    <property type="protein sequence ID" value="OB07G18850.1"/>
    <property type="gene ID" value="OB07G18850"/>
</dbReference>
<name>J3MKF3_ORYBR</name>
<evidence type="ECO:0000256" key="2">
    <source>
        <dbReference type="SAM" id="Phobius"/>
    </source>
</evidence>
<evidence type="ECO:0000313" key="3">
    <source>
        <dbReference type="EnsemblPlants" id="OB07G18850.1"/>
    </source>
</evidence>
<sequence>MAAPVPCGLRAGQLPHPWPPPGAPGHHRPTSPSFPPPELLSPRRRRAPSFPPSARRRDRRREQPGHRRPTSPSFPPPDLLSPYWRCSPPSLHRFAGAAAPPALLRLRSLLATGTTVPPSLPRSSSYFLCSVHTLSLSNHSYPTEDFLTAGGARLFSLSPPRWRFSHVDDLSYLLAWCTVYALTIHCLCLRCLRFMLLLSLFFSPTVLPAIWCSCLCHRLLFACPSCFWYFVLLSVLCASPDICVGVRLCAFCVAWPMTTRDNVFFVCWLCPHTALCCFLYFFLTVVFLLAVALTILTHAFSSLLYACI</sequence>
<proteinExistence type="predicted"/>
<protein>
    <submittedName>
        <fullName evidence="3">Uncharacterized protein</fullName>
    </submittedName>
</protein>
<dbReference type="EnsemblPlants" id="OB07G18850.1">
    <property type="protein sequence ID" value="OB07G18850.1"/>
    <property type="gene ID" value="OB07G18850"/>
</dbReference>
<feature type="region of interest" description="Disordered" evidence="1">
    <location>
        <begin position="1"/>
        <end position="76"/>
    </location>
</feature>
<accession>J3MKF3</accession>
<dbReference type="GeneID" id="107304664"/>
<dbReference type="KEGG" id="obr:107304664"/>
<evidence type="ECO:0000313" key="4">
    <source>
        <dbReference type="Proteomes" id="UP000006038"/>
    </source>
</evidence>
<dbReference type="Proteomes" id="UP000006038">
    <property type="component" value="Chromosome 7"/>
</dbReference>